<keyword evidence="5" id="KW-0805">Transcription regulation</keyword>
<evidence type="ECO:0000259" key="9">
    <source>
        <dbReference type="PROSITE" id="PS50045"/>
    </source>
</evidence>
<gene>
    <name evidence="11" type="ORF">FOKN1_0539</name>
</gene>
<keyword evidence="3" id="KW-0067">ATP-binding</keyword>
<evidence type="ECO:0000256" key="6">
    <source>
        <dbReference type="ARBA" id="ARBA00023125"/>
    </source>
</evidence>
<evidence type="ECO:0000256" key="3">
    <source>
        <dbReference type="ARBA" id="ARBA00022840"/>
    </source>
</evidence>
<evidence type="ECO:0000256" key="8">
    <source>
        <dbReference type="PROSITE-ProRule" id="PRU00169"/>
    </source>
</evidence>
<dbReference type="Gene3D" id="3.40.50.2300">
    <property type="match status" value="1"/>
</dbReference>
<dbReference type="Gene3D" id="3.40.50.300">
    <property type="entry name" value="P-loop containing nucleotide triphosphate hydrolases"/>
    <property type="match status" value="1"/>
</dbReference>
<dbReference type="OrthoDB" id="9804019at2"/>
<dbReference type="SMART" id="SM00448">
    <property type="entry name" value="REC"/>
    <property type="match status" value="1"/>
</dbReference>
<feature type="modified residue" description="4-aspartylphosphate" evidence="8">
    <location>
        <position position="53"/>
    </location>
</feature>
<keyword evidence="1 8" id="KW-0597">Phosphoprotein</keyword>
<dbReference type="Pfam" id="PF02954">
    <property type="entry name" value="HTH_8"/>
    <property type="match status" value="1"/>
</dbReference>
<dbReference type="RefSeq" id="WP_096364464.1">
    <property type="nucleotide sequence ID" value="NZ_AP018052.1"/>
</dbReference>
<accession>A0A1Z4VN69</accession>
<dbReference type="InterPro" id="IPR025662">
    <property type="entry name" value="Sigma_54_int_dom_ATP-bd_1"/>
</dbReference>
<dbReference type="FunFam" id="3.40.50.300:FF:000006">
    <property type="entry name" value="DNA-binding transcriptional regulator NtrC"/>
    <property type="match status" value="1"/>
</dbReference>
<dbReference type="InterPro" id="IPR002078">
    <property type="entry name" value="Sigma_54_int"/>
</dbReference>
<organism evidence="11 12">
    <name type="scientific">Thiohalobacter thiocyanaticus</name>
    <dbReference type="NCBI Taxonomy" id="585455"/>
    <lineage>
        <taxon>Bacteria</taxon>
        <taxon>Pseudomonadati</taxon>
        <taxon>Pseudomonadota</taxon>
        <taxon>Gammaproteobacteria</taxon>
        <taxon>Thiohalobacterales</taxon>
        <taxon>Thiohalobacteraceae</taxon>
        <taxon>Thiohalobacter</taxon>
    </lineage>
</organism>
<evidence type="ECO:0000313" key="11">
    <source>
        <dbReference type="EMBL" id="BAZ92943.1"/>
    </source>
</evidence>
<dbReference type="SUPFAM" id="SSF46689">
    <property type="entry name" value="Homeodomain-like"/>
    <property type="match status" value="1"/>
</dbReference>
<dbReference type="InterPro" id="IPR009057">
    <property type="entry name" value="Homeodomain-like_sf"/>
</dbReference>
<dbReference type="KEGG" id="ttc:FOKN1_0539"/>
<dbReference type="InterPro" id="IPR025943">
    <property type="entry name" value="Sigma_54_int_dom_ATP-bd_2"/>
</dbReference>
<keyword evidence="6" id="KW-0238">DNA-binding</keyword>
<dbReference type="Pfam" id="PF00158">
    <property type="entry name" value="Sigma54_activat"/>
    <property type="match status" value="1"/>
</dbReference>
<dbReference type="PANTHER" id="PTHR32071">
    <property type="entry name" value="TRANSCRIPTIONAL REGULATORY PROTEIN"/>
    <property type="match status" value="1"/>
</dbReference>
<dbReference type="InterPro" id="IPR011006">
    <property type="entry name" value="CheY-like_superfamily"/>
</dbReference>
<sequence>MSLNVLVVDDQRSPRRSLGLLLKNAGMQAGEAASGEEALAALQSGPYDVIVSDLRMDGMSGIDLLREVKNRFPRLPVILITAYGSIESAVEAMRLGAYDYLTKPFDEDEMLEKIQQAHALAQAGPTGEVAAGTDGGLIANSPVMHGVLIRTERIAGTELSILITGETGTGKSLLARYIHERSQRAGKTFVSLNCASLPEQLLESELFGHAKGSFTGASETRKGLFEEADGGTIFLDEIDTLTPAIQAKLLSVLQDREIRRLGTNQPRKVDIRVITAANRDLSVLIENGEFRPDLYYRVNGYHINLPPLRERVEDIELLLKHFLNKYSARHSRSGLRLTDAALQRLLDYGFPGNVRQLETMVEQMVVFADDSGVIDLDALPEEVLQRAGRSPQETARNVLQPTSLAENEQQVIEAALERYDSLTEVARNLGIGRTTLWRKLRQYNISRGPRGTSRSKS</sequence>
<reference evidence="11 12" key="1">
    <citation type="submission" date="2017-05" db="EMBL/GenBank/DDBJ databases">
        <title>Thiocyanate degradation by Thiohalobacter thiocyanaticus FOKN1.</title>
        <authorList>
            <person name="Oshiki M."/>
            <person name="Fukushima T."/>
            <person name="Kawano S."/>
            <person name="Nakagawa J."/>
        </authorList>
    </citation>
    <scope>NUCLEOTIDE SEQUENCE [LARGE SCALE GENOMIC DNA]</scope>
    <source>
        <strain evidence="11 12">FOKN1</strain>
    </source>
</reference>
<dbReference type="GO" id="GO:0006355">
    <property type="term" value="P:regulation of DNA-templated transcription"/>
    <property type="evidence" value="ECO:0007669"/>
    <property type="project" value="InterPro"/>
</dbReference>
<dbReference type="PROSITE" id="PS50045">
    <property type="entry name" value="SIGMA54_INTERACT_4"/>
    <property type="match status" value="1"/>
</dbReference>
<dbReference type="SUPFAM" id="SSF52172">
    <property type="entry name" value="CheY-like"/>
    <property type="match status" value="1"/>
</dbReference>
<dbReference type="PROSITE" id="PS50110">
    <property type="entry name" value="RESPONSE_REGULATORY"/>
    <property type="match status" value="1"/>
</dbReference>
<keyword evidence="2" id="KW-0547">Nucleotide-binding</keyword>
<dbReference type="Pfam" id="PF25601">
    <property type="entry name" value="AAA_lid_14"/>
    <property type="match status" value="1"/>
</dbReference>
<dbReference type="FunFam" id="3.40.50.2300:FF:000018">
    <property type="entry name" value="DNA-binding transcriptional regulator NtrC"/>
    <property type="match status" value="1"/>
</dbReference>
<dbReference type="Proteomes" id="UP000218765">
    <property type="component" value="Chromosome"/>
</dbReference>
<dbReference type="SUPFAM" id="SSF52540">
    <property type="entry name" value="P-loop containing nucleoside triphosphate hydrolases"/>
    <property type="match status" value="1"/>
</dbReference>
<dbReference type="InterPro" id="IPR025944">
    <property type="entry name" value="Sigma_54_int_dom_CS"/>
</dbReference>
<dbReference type="PROSITE" id="PS00676">
    <property type="entry name" value="SIGMA54_INTERACT_2"/>
    <property type="match status" value="1"/>
</dbReference>
<evidence type="ECO:0000256" key="7">
    <source>
        <dbReference type="ARBA" id="ARBA00023163"/>
    </source>
</evidence>
<dbReference type="PROSITE" id="PS00688">
    <property type="entry name" value="SIGMA54_INTERACT_3"/>
    <property type="match status" value="1"/>
</dbReference>
<dbReference type="Gene3D" id="1.10.8.60">
    <property type="match status" value="1"/>
</dbReference>
<dbReference type="EMBL" id="AP018052">
    <property type="protein sequence ID" value="BAZ92943.1"/>
    <property type="molecule type" value="Genomic_DNA"/>
</dbReference>
<protein>
    <submittedName>
        <fullName evidence="11">Two component transcriptional regulator</fullName>
    </submittedName>
</protein>
<dbReference type="Pfam" id="PF00072">
    <property type="entry name" value="Response_reg"/>
    <property type="match status" value="1"/>
</dbReference>
<feature type="domain" description="Response regulatory" evidence="10">
    <location>
        <begin position="4"/>
        <end position="118"/>
    </location>
</feature>
<dbReference type="GO" id="GO:0005524">
    <property type="term" value="F:ATP binding"/>
    <property type="evidence" value="ECO:0007669"/>
    <property type="project" value="UniProtKB-KW"/>
</dbReference>
<dbReference type="InterPro" id="IPR003593">
    <property type="entry name" value="AAA+_ATPase"/>
</dbReference>
<dbReference type="InterPro" id="IPR001789">
    <property type="entry name" value="Sig_transdc_resp-reg_receiver"/>
</dbReference>
<dbReference type="PROSITE" id="PS00675">
    <property type="entry name" value="SIGMA54_INTERACT_1"/>
    <property type="match status" value="1"/>
</dbReference>
<keyword evidence="4" id="KW-0902">Two-component regulatory system</keyword>
<proteinExistence type="predicted"/>
<dbReference type="SMART" id="SM00382">
    <property type="entry name" value="AAA"/>
    <property type="match status" value="1"/>
</dbReference>
<dbReference type="Gene3D" id="1.10.10.60">
    <property type="entry name" value="Homeodomain-like"/>
    <property type="match status" value="1"/>
</dbReference>
<feature type="domain" description="Sigma-54 factor interaction" evidence="9">
    <location>
        <begin position="137"/>
        <end position="366"/>
    </location>
</feature>
<evidence type="ECO:0000256" key="1">
    <source>
        <dbReference type="ARBA" id="ARBA00022553"/>
    </source>
</evidence>
<dbReference type="InterPro" id="IPR002197">
    <property type="entry name" value="HTH_Fis"/>
</dbReference>
<evidence type="ECO:0000313" key="12">
    <source>
        <dbReference type="Proteomes" id="UP000218765"/>
    </source>
</evidence>
<dbReference type="CDD" id="cd00009">
    <property type="entry name" value="AAA"/>
    <property type="match status" value="1"/>
</dbReference>
<dbReference type="InterPro" id="IPR058031">
    <property type="entry name" value="AAA_lid_NorR"/>
</dbReference>
<dbReference type="InterPro" id="IPR027417">
    <property type="entry name" value="P-loop_NTPase"/>
</dbReference>
<dbReference type="GO" id="GO:0043565">
    <property type="term" value="F:sequence-specific DNA binding"/>
    <property type="evidence" value="ECO:0007669"/>
    <property type="project" value="InterPro"/>
</dbReference>
<dbReference type="PANTHER" id="PTHR32071:SF57">
    <property type="entry name" value="C4-DICARBOXYLATE TRANSPORT TRANSCRIPTIONAL REGULATORY PROTEIN DCTD"/>
    <property type="match status" value="1"/>
</dbReference>
<dbReference type="AlphaFoldDB" id="A0A1Z4VN69"/>
<evidence type="ECO:0000256" key="4">
    <source>
        <dbReference type="ARBA" id="ARBA00023012"/>
    </source>
</evidence>
<dbReference type="GO" id="GO:0000160">
    <property type="term" value="P:phosphorelay signal transduction system"/>
    <property type="evidence" value="ECO:0007669"/>
    <property type="project" value="UniProtKB-KW"/>
</dbReference>
<evidence type="ECO:0000259" key="10">
    <source>
        <dbReference type="PROSITE" id="PS50110"/>
    </source>
</evidence>
<keyword evidence="7" id="KW-0804">Transcription</keyword>
<name>A0A1Z4VN69_9GAMM</name>
<evidence type="ECO:0000256" key="2">
    <source>
        <dbReference type="ARBA" id="ARBA00022741"/>
    </source>
</evidence>
<evidence type="ECO:0000256" key="5">
    <source>
        <dbReference type="ARBA" id="ARBA00023015"/>
    </source>
</evidence>
<keyword evidence="12" id="KW-1185">Reference proteome</keyword>